<feature type="signal peptide" evidence="1">
    <location>
        <begin position="1"/>
        <end position="20"/>
    </location>
</feature>
<feature type="chain" id="PRO_5038040635" description="Plastocyanin-like domain-containing protein" evidence="1">
    <location>
        <begin position="21"/>
        <end position="281"/>
    </location>
</feature>
<evidence type="ECO:0000313" key="3">
    <source>
        <dbReference type="Proteomes" id="UP000777784"/>
    </source>
</evidence>
<evidence type="ECO:0000313" key="2">
    <source>
        <dbReference type="EMBL" id="MBU2690704.1"/>
    </source>
</evidence>
<dbReference type="PROSITE" id="PS51257">
    <property type="entry name" value="PROKAR_LIPOPROTEIN"/>
    <property type="match status" value="1"/>
</dbReference>
<dbReference type="EMBL" id="JAHJDP010000034">
    <property type="protein sequence ID" value="MBU2690704.1"/>
    <property type="molecule type" value="Genomic_DNA"/>
</dbReference>
<comment type="caution">
    <text evidence="2">The sequence shown here is derived from an EMBL/GenBank/DDBJ whole genome shotgun (WGS) entry which is preliminary data.</text>
</comment>
<evidence type="ECO:0008006" key="4">
    <source>
        <dbReference type="Google" id="ProtNLM"/>
    </source>
</evidence>
<reference evidence="2" key="1">
    <citation type="submission" date="2021-05" db="EMBL/GenBank/DDBJ databases">
        <title>Energy efficiency and biological interactions define the core microbiome of deep oligotrophic groundwater.</title>
        <authorList>
            <person name="Mehrshad M."/>
            <person name="Lopez-Fernandez M."/>
            <person name="Bell E."/>
            <person name="Bernier-Latmani R."/>
            <person name="Bertilsson S."/>
            <person name="Dopson M."/>
        </authorList>
    </citation>
    <scope>NUCLEOTIDE SEQUENCE</scope>
    <source>
        <strain evidence="2">Modern_marine.mb.64</strain>
    </source>
</reference>
<gene>
    <name evidence="2" type="ORF">KJ970_07220</name>
</gene>
<organism evidence="2 3">
    <name type="scientific">Eiseniibacteriota bacterium</name>
    <dbReference type="NCBI Taxonomy" id="2212470"/>
    <lineage>
        <taxon>Bacteria</taxon>
        <taxon>Candidatus Eiseniibacteriota</taxon>
    </lineage>
</organism>
<sequence>MKSMKILLPLLFIMVLWVTACEDTQKPGDDDWVEEKPPITHGIVSDPDSFTVEASPQYTVSRDDLDLNGIQMAMVGLLLPHGENSFPENRVSREFVITPGDSISVTVSDCPPGVPWVHFIDGDDLVLSREDSTNTGPGTCNRIFVFTATERDKGYFALVETNPATGGQCISSSSPALMLSYTAGPVDSLWVDLQQIIWEYTASPHSNLRLNLQGVTNASRLRIETYGDGAIGSEPIPLNLDGSFHAEIGIAFSHLPRVLLETSSMLCVYGAPGCPVVIELE</sequence>
<accession>A0A948RW04</accession>
<dbReference type="AlphaFoldDB" id="A0A948RW04"/>
<dbReference type="Proteomes" id="UP000777784">
    <property type="component" value="Unassembled WGS sequence"/>
</dbReference>
<protein>
    <recommendedName>
        <fullName evidence="4">Plastocyanin-like domain-containing protein</fullName>
    </recommendedName>
</protein>
<evidence type="ECO:0000256" key="1">
    <source>
        <dbReference type="SAM" id="SignalP"/>
    </source>
</evidence>
<keyword evidence="1" id="KW-0732">Signal</keyword>
<proteinExistence type="predicted"/>
<name>A0A948RW04_UNCEI</name>